<dbReference type="InterPro" id="IPR038718">
    <property type="entry name" value="SNF2-like_sf"/>
</dbReference>
<dbReference type="Proteomes" id="UP000015106">
    <property type="component" value="Chromosome 5"/>
</dbReference>
<organism evidence="6 7">
    <name type="scientific">Triticum urartu</name>
    <name type="common">Red wild einkorn</name>
    <name type="synonym">Crithodium urartu</name>
    <dbReference type="NCBI Taxonomy" id="4572"/>
    <lineage>
        <taxon>Eukaryota</taxon>
        <taxon>Viridiplantae</taxon>
        <taxon>Streptophyta</taxon>
        <taxon>Embryophyta</taxon>
        <taxon>Tracheophyta</taxon>
        <taxon>Spermatophyta</taxon>
        <taxon>Magnoliopsida</taxon>
        <taxon>Liliopsida</taxon>
        <taxon>Poales</taxon>
        <taxon>Poaceae</taxon>
        <taxon>BOP clade</taxon>
        <taxon>Pooideae</taxon>
        <taxon>Triticodae</taxon>
        <taxon>Triticeae</taxon>
        <taxon>Triticinae</taxon>
        <taxon>Triticum</taxon>
    </lineage>
</organism>
<evidence type="ECO:0000313" key="6">
    <source>
        <dbReference type="EnsemblPlants" id="TuG1812G0500003618.01.T01"/>
    </source>
</evidence>
<evidence type="ECO:0000313" key="7">
    <source>
        <dbReference type="Proteomes" id="UP000015106"/>
    </source>
</evidence>
<dbReference type="GO" id="GO:0005634">
    <property type="term" value="C:nucleus"/>
    <property type="evidence" value="ECO:0007669"/>
    <property type="project" value="UniProtKB-SubCell"/>
</dbReference>
<keyword evidence="7" id="KW-1185">Reference proteome</keyword>
<evidence type="ECO:0000256" key="1">
    <source>
        <dbReference type="ARBA" id="ARBA00004123"/>
    </source>
</evidence>
<protein>
    <recommendedName>
        <fullName evidence="8">SNF2 N-terminal domain-containing protein</fullName>
    </recommendedName>
</protein>
<evidence type="ECO:0000256" key="3">
    <source>
        <dbReference type="ARBA" id="ARBA00022806"/>
    </source>
</evidence>
<dbReference type="InterPro" id="IPR044567">
    <property type="entry name" value="CLSY/DRD1"/>
</dbReference>
<keyword evidence="3" id="KW-0347">Helicase</keyword>
<evidence type="ECO:0000256" key="2">
    <source>
        <dbReference type="ARBA" id="ARBA00022741"/>
    </source>
</evidence>
<evidence type="ECO:0000256" key="5">
    <source>
        <dbReference type="ARBA" id="ARBA00023242"/>
    </source>
</evidence>
<keyword evidence="2" id="KW-0547">Nucleotide-binding</keyword>
<evidence type="ECO:0008006" key="8">
    <source>
        <dbReference type="Google" id="ProtNLM"/>
    </source>
</evidence>
<keyword evidence="3" id="KW-0378">Hydrolase</keyword>
<keyword evidence="4" id="KW-0067">ATP-binding</keyword>
<dbReference type="PANTHER" id="PTHR45821:SF7">
    <property type="entry name" value="HELICASE ATP-BINDING DOMAIN-CONTAINING PROTEIN"/>
    <property type="match status" value="1"/>
</dbReference>
<dbReference type="Gramene" id="TuG1812G0500003618.01.T01">
    <property type="protein sequence ID" value="TuG1812G0500003618.01.T01"/>
    <property type="gene ID" value="TuG1812G0500003618.01"/>
</dbReference>
<sequence>MVGYTRFSWIIDSDGGAPLQLLEMLLMFPNLLIMDEGHTAWNESTNVLESLRRVHTPLVLSDTLSQNHVAEVFNILNL</sequence>
<accession>A0A8R7UJ50</accession>
<dbReference type="EnsemblPlants" id="TuG1812G0500003618.01.T01">
    <property type="protein sequence ID" value="TuG1812G0500003618.01.T01"/>
    <property type="gene ID" value="TuG1812G0500003618.01"/>
</dbReference>
<reference evidence="7" key="1">
    <citation type="journal article" date="2013" name="Nature">
        <title>Draft genome of the wheat A-genome progenitor Triticum urartu.</title>
        <authorList>
            <person name="Ling H.Q."/>
            <person name="Zhao S."/>
            <person name="Liu D."/>
            <person name="Wang J."/>
            <person name="Sun H."/>
            <person name="Zhang C."/>
            <person name="Fan H."/>
            <person name="Li D."/>
            <person name="Dong L."/>
            <person name="Tao Y."/>
            <person name="Gao C."/>
            <person name="Wu H."/>
            <person name="Li Y."/>
            <person name="Cui Y."/>
            <person name="Guo X."/>
            <person name="Zheng S."/>
            <person name="Wang B."/>
            <person name="Yu K."/>
            <person name="Liang Q."/>
            <person name="Yang W."/>
            <person name="Lou X."/>
            <person name="Chen J."/>
            <person name="Feng M."/>
            <person name="Jian J."/>
            <person name="Zhang X."/>
            <person name="Luo G."/>
            <person name="Jiang Y."/>
            <person name="Liu J."/>
            <person name="Wang Z."/>
            <person name="Sha Y."/>
            <person name="Zhang B."/>
            <person name="Wu H."/>
            <person name="Tang D."/>
            <person name="Shen Q."/>
            <person name="Xue P."/>
            <person name="Zou S."/>
            <person name="Wang X."/>
            <person name="Liu X."/>
            <person name="Wang F."/>
            <person name="Yang Y."/>
            <person name="An X."/>
            <person name="Dong Z."/>
            <person name="Zhang K."/>
            <person name="Zhang X."/>
            <person name="Luo M.C."/>
            <person name="Dvorak J."/>
            <person name="Tong Y."/>
            <person name="Wang J."/>
            <person name="Yang H."/>
            <person name="Li Z."/>
            <person name="Wang D."/>
            <person name="Zhang A."/>
            <person name="Wang J."/>
        </authorList>
    </citation>
    <scope>NUCLEOTIDE SEQUENCE</scope>
    <source>
        <strain evidence="7">cv. G1812</strain>
    </source>
</reference>
<dbReference type="AlphaFoldDB" id="A0A8R7UJ50"/>
<evidence type="ECO:0000256" key="4">
    <source>
        <dbReference type="ARBA" id="ARBA00022840"/>
    </source>
</evidence>
<dbReference type="GO" id="GO:0080188">
    <property type="term" value="P:gene silencing by siRNA-directed DNA methylation"/>
    <property type="evidence" value="ECO:0007669"/>
    <property type="project" value="InterPro"/>
</dbReference>
<dbReference type="GO" id="GO:0004386">
    <property type="term" value="F:helicase activity"/>
    <property type="evidence" value="ECO:0007669"/>
    <property type="project" value="UniProtKB-KW"/>
</dbReference>
<dbReference type="GO" id="GO:0005524">
    <property type="term" value="F:ATP binding"/>
    <property type="evidence" value="ECO:0007669"/>
    <property type="project" value="UniProtKB-KW"/>
</dbReference>
<reference evidence="6" key="3">
    <citation type="submission" date="2022-06" db="UniProtKB">
        <authorList>
            <consortium name="EnsemblPlants"/>
        </authorList>
    </citation>
    <scope>IDENTIFICATION</scope>
</reference>
<name>A0A8R7UJ50_TRIUA</name>
<keyword evidence="5" id="KW-0539">Nucleus</keyword>
<proteinExistence type="predicted"/>
<comment type="subcellular location">
    <subcellularLocation>
        <location evidence="1">Nucleus</location>
    </subcellularLocation>
</comment>
<reference evidence="6" key="2">
    <citation type="submission" date="2018-03" db="EMBL/GenBank/DDBJ databases">
        <title>The Triticum urartu genome reveals the dynamic nature of wheat genome evolution.</title>
        <authorList>
            <person name="Ling H."/>
            <person name="Ma B."/>
            <person name="Shi X."/>
            <person name="Liu H."/>
            <person name="Dong L."/>
            <person name="Sun H."/>
            <person name="Cao Y."/>
            <person name="Gao Q."/>
            <person name="Zheng S."/>
            <person name="Li Y."/>
            <person name="Yu Y."/>
            <person name="Du H."/>
            <person name="Qi M."/>
            <person name="Li Y."/>
            <person name="Yu H."/>
            <person name="Cui Y."/>
            <person name="Wang N."/>
            <person name="Chen C."/>
            <person name="Wu H."/>
            <person name="Zhao Y."/>
            <person name="Zhang J."/>
            <person name="Li Y."/>
            <person name="Zhou W."/>
            <person name="Zhang B."/>
            <person name="Hu W."/>
            <person name="Eijk M."/>
            <person name="Tang J."/>
            <person name="Witsenboer H."/>
            <person name="Zhao S."/>
            <person name="Li Z."/>
            <person name="Zhang A."/>
            <person name="Wang D."/>
            <person name="Liang C."/>
        </authorList>
    </citation>
    <scope>NUCLEOTIDE SEQUENCE [LARGE SCALE GENOMIC DNA]</scope>
    <source>
        <strain evidence="6">cv. G1812</strain>
    </source>
</reference>
<dbReference type="Gene3D" id="3.40.50.10810">
    <property type="entry name" value="Tandem AAA-ATPase domain"/>
    <property type="match status" value="1"/>
</dbReference>
<dbReference type="PANTHER" id="PTHR45821">
    <property type="entry name" value="SNF2 DOMAIN-CONTAINING PROTEIN CLASSY 2-RELATED"/>
    <property type="match status" value="1"/>
</dbReference>